<dbReference type="InterPro" id="IPR026590">
    <property type="entry name" value="Ssirtuin_cat_dom"/>
</dbReference>
<proteinExistence type="inferred from homology"/>
<evidence type="ECO:0000313" key="17">
    <source>
        <dbReference type="EMBL" id="KIO03337.1"/>
    </source>
</evidence>
<dbReference type="InterPro" id="IPR050134">
    <property type="entry name" value="NAD-dep_sirtuin_deacylases"/>
</dbReference>
<keyword evidence="6" id="KW-0808">Transferase</keyword>
<feature type="region of interest" description="Disordered" evidence="15">
    <location>
        <begin position="1"/>
        <end position="24"/>
    </location>
</feature>
<keyword evidence="11" id="KW-0496">Mitochondrion</keyword>
<dbReference type="PANTHER" id="PTHR11085:SF9">
    <property type="entry name" value="NAD-DEPENDENT PROTEIN DEACETYLASE SIRTUIN-1"/>
    <property type="match status" value="1"/>
</dbReference>
<dbReference type="OrthoDB" id="420264at2759"/>
<reference evidence="17 18" key="1">
    <citation type="submission" date="2014-04" db="EMBL/GenBank/DDBJ databases">
        <authorList>
            <consortium name="DOE Joint Genome Institute"/>
            <person name="Kuo A."/>
            <person name="Kohler A."/>
            <person name="Costa M.D."/>
            <person name="Nagy L.G."/>
            <person name="Floudas D."/>
            <person name="Copeland A."/>
            <person name="Barry K.W."/>
            <person name="Cichocki N."/>
            <person name="Veneault-Fourrey C."/>
            <person name="LaButti K."/>
            <person name="Lindquist E.A."/>
            <person name="Lipzen A."/>
            <person name="Lundell T."/>
            <person name="Morin E."/>
            <person name="Murat C."/>
            <person name="Sun H."/>
            <person name="Tunlid A."/>
            <person name="Henrissat B."/>
            <person name="Grigoriev I.V."/>
            <person name="Hibbett D.S."/>
            <person name="Martin F."/>
            <person name="Nordberg H.P."/>
            <person name="Cantor M.N."/>
            <person name="Hua S.X."/>
        </authorList>
    </citation>
    <scope>NUCLEOTIDE SEQUENCE [LARGE SCALE GENOMIC DNA]</scope>
    <source>
        <strain evidence="17 18">Marx 270</strain>
    </source>
</reference>
<evidence type="ECO:0000256" key="6">
    <source>
        <dbReference type="ARBA" id="ARBA00022679"/>
    </source>
</evidence>
<dbReference type="GO" id="GO:0005739">
    <property type="term" value="C:mitochondrion"/>
    <property type="evidence" value="ECO:0007669"/>
    <property type="project" value="UniProtKB-SubCell"/>
</dbReference>
<evidence type="ECO:0000256" key="5">
    <source>
        <dbReference type="ARBA" id="ARBA00022491"/>
    </source>
</evidence>
<keyword evidence="7" id="KW-0479">Metal-binding</keyword>
<feature type="compositionally biased region" description="Acidic residues" evidence="15">
    <location>
        <begin position="389"/>
        <end position="400"/>
    </location>
</feature>
<evidence type="ECO:0000256" key="9">
    <source>
        <dbReference type="ARBA" id="ARBA00023015"/>
    </source>
</evidence>
<dbReference type="HOGENOM" id="CLU_023643_5_2_1"/>
<dbReference type="GO" id="GO:0046970">
    <property type="term" value="F:histone H4K16 deacetylase activity, NAD-dependent"/>
    <property type="evidence" value="ECO:0007669"/>
    <property type="project" value="TreeGrafter"/>
</dbReference>
<keyword evidence="5" id="KW-0678">Repressor</keyword>
<dbReference type="PANTHER" id="PTHR11085">
    <property type="entry name" value="NAD-DEPENDENT PROTEIN DEACYLASE SIRTUIN-5, MITOCHONDRIAL-RELATED"/>
    <property type="match status" value="1"/>
</dbReference>
<evidence type="ECO:0000259" key="16">
    <source>
        <dbReference type="PROSITE" id="PS50305"/>
    </source>
</evidence>
<dbReference type="Pfam" id="PF04574">
    <property type="entry name" value="DUF592"/>
    <property type="match status" value="1"/>
</dbReference>
<dbReference type="InterPro" id="IPR007654">
    <property type="entry name" value="NAD-dep_histone_deAcase_SIR2_N"/>
</dbReference>
<dbReference type="SUPFAM" id="SSF52467">
    <property type="entry name" value="DHS-like NAD/FAD-binding domain"/>
    <property type="match status" value="1"/>
</dbReference>
<evidence type="ECO:0000256" key="3">
    <source>
        <dbReference type="ARBA" id="ARBA00004173"/>
    </source>
</evidence>
<name>A0A0C3K1A9_PISTI</name>
<keyword evidence="8" id="KW-0862">Zinc</keyword>
<feature type="region of interest" description="Disordered" evidence="15">
    <location>
        <begin position="63"/>
        <end position="83"/>
    </location>
</feature>
<feature type="region of interest" description="Disordered" evidence="15">
    <location>
        <begin position="375"/>
        <end position="402"/>
    </location>
</feature>
<dbReference type="InterPro" id="IPR003000">
    <property type="entry name" value="Sirtuin"/>
</dbReference>
<evidence type="ECO:0000256" key="4">
    <source>
        <dbReference type="ARBA" id="ARBA00006924"/>
    </source>
</evidence>
<dbReference type="Gene3D" id="3.30.1600.10">
    <property type="entry name" value="SIR2/SIRT2 'Small Domain"/>
    <property type="match status" value="1"/>
</dbReference>
<keyword evidence="12" id="KW-0804">Transcription</keyword>
<keyword evidence="9" id="KW-0805">Transcription regulation</keyword>
<evidence type="ECO:0000256" key="7">
    <source>
        <dbReference type="ARBA" id="ARBA00022723"/>
    </source>
</evidence>
<evidence type="ECO:0000256" key="12">
    <source>
        <dbReference type="ARBA" id="ARBA00023163"/>
    </source>
</evidence>
<reference evidence="18" key="2">
    <citation type="submission" date="2015-01" db="EMBL/GenBank/DDBJ databases">
        <title>Evolutionary Origins and Diversification of the Mycorrhizal Mutualists.</title>
        <authorList>
            <consortium name="DOE Joint Genome Institute"/>
            <consortium name="Mycorrhizal Genomics Consortium"/>
            <person name="Kohler A."/>
            <person name="Kuo A."/>
            <person name="Nagy L.G."/>
            <person name="Floudas D."/>
            <person name="Copeland A."/>
            <person name="Barry K.W."/>
            <person name="Cichocki N."/>
            <person name="Veneault-Fourrey C."/>
            <person name="LaButti K."/>
            <person name="Lindquist E.A."/>
            <person name="Lipzen A."/>
            <person name="Lundell T."/>
            <person name="Morin E."/>
            <person name="Murat C."/>
            <person name="Riley R."/>
            <person name="Ohm R."/>
            <person name="Sun H."/>
            <person name="Tunlid A."/>
            <person name="Henrissat B."/>
            <person name="Grigoriev I.V."/>
            <person name="Hibbett D.S."/>
            <person name="Martin F."/>
        </authorList>
    </citation>
    <scope>NUCLEOTIDE SEQUENCE [LARGE SCALE GENOMIC DNA]</scope>
    <source>
        <strain evidence="18">Marx 270</strain>
    </source>
</reference>
<dbReference type="STRING" id="870435.A0A0C3K1A9"/>
<dbReference type="GO" id="GO:0046872">
    <property type="term" value="F:metal ion binding"/>
    <property type="evidence" value="ECO:0007669"/>
    <property type="project" value="UniProtKB-KW"/>
</dbReference>
<dbReference type="PROSITE" id="PS50305">
    <property type="entry name" value="SIRTUIN"/>
    <property type="match status" value="1"/>
</dbReference>
<gene>
    <name evidence="17" type="ORF">M404DRAFT_145514</name>
</gene>
<dbReference type="InterPro" id="IPR029035">
    <property type="entry name" value="DHS-like_NAD/FAD-binding_dom"/>
</dbReference>
<evidence type="ECO:0000256" key="8">
    <source>
        <dbReference type="ARBA" id="ARBA00022833"/>
    </source>
</evidence>
<accession>A0A0C3K1A9</accession>
<sequence>MGTNTSGQKQDDSHQNARAKPKISPLHELQLRAFLSAADDVDADSDTLDDLMDGVGEEICSSMTDQDSLSGLSDTEHLDSTQDNSIFNGAISADATDSDTEQIDPAELHALEQEADRAWTKEEIGKMMHFVREKGMGPFIREYVVVQQTPIVKLLFAFGISLCPELRAKSPATLLYFLRVAISRVLRLREKLPQHNTIEDAVSLIQRSRRIIILTGAGISVSCGIPDFRSRNGLYASLKANGQYDLDDPQQMFDIHYFKEHPAAALSMYRVHRPSNFHISQIYPSNFIPSPCHRFIKLIEDKGKLLRNYTQNIDTLETQAGIKRVLQCHGSFKTATCLLCRKQVPGVEIEREILERRVPYCKTCLEAHRAAEAQKSKVTKKGKKRKNEWDDDSDDSDDDMPVGVMKPDITFFGEKLNDEFDRALVEDRDKVDLLLVIGTSLKVSPVSEILSHLPHSVPQILINRTPIRHINPDVVLLGNADDIVQYLCERLHWELPPPTPQHGLHLDVPVPLGKNGKRSSTEMMGRSEPVRVGESHVWLFQGAEGGKWVEDIREKYNHVVKQNVPHSEPGAKKARVT</sequence>
<comment type="caution">
    <text evidence="14">Lacks conserved residue(s) required for the propagation of feature annotation.</text>
</comment>
<evidence type="ECO:0000256" key="1">
    <source>
        <dbReference type="ARBA" id="ARBA00001947"/>
    </source>
</evidence>
<dbReference type="InParanoid" id="A0A0C3K1A9"/>
<evidence type="ECO:0000256" key="2">
    <source>
        <dbReference type="ARBA" id="ARBA00004123"/>
    </source>
</evidence>
<feature type="compositionally biased region" description="Basic residues" evidence="15">
    <location>
        <begin position="377"/>
        <end position="386"/>
    </location>
</feature>
<dbReference type="GO" id="GO:0005634">
    <property type="term" value="C:nucleus"/>
    <property type="evidence" value="ECO:0007669"/>
    <property type="project" value="UniProtKB-SubCell"/>
</dbReference>
<feature type="domain" description="Deacetylase sirtuin-type" evidence="16">
    <location>
        <begin position="191"/>
        <end position="494"/>
    </location>
</feature>
<dbReference type="InterPro" id="IPR026591">
    <property type="entry name" value="Sirtuin_cat_small_dom_sf"/>
</dbReference>
<protein>
    <recommendedName>
        <fullName evidence="16">Deacetylase sirtuin-type domain-containing protein</fullName>
    </recommendedName>
</protein>
<organism evidence="17 18">
    <name type="scientific">Pisolithus tinctorius Marx 270</name>
    <dbReference type="NCBI Taxonomy" id="870435"/>
    <lineage>
        <taxon>Eukaryota</taxon>
        <taxon>Fungi</taxon>
        <taxon>Dikarya</taxon>
        <taxon>Basidiomycota</taxon>
        <taxon>Agaricomycotina</taxon>
        <taxon>Agaricomycetes</taxon>
        <taxon>Agaricomycetidae</taxon>
        <taxon>Boletales</taxon>
        <taxon>Sclerodermatineae</taxon>
        <taxon>Pisolithaceae</taxon>
        <taxon>Pisolithus</taxon>
    </lineage>
</organism>
<dbReference type="Pfam" id="PF02146">
    <property type="entry name" value="SIR2"/>
    <property type="match status" value="1"/>
</dbReference>
<keyword evidence="18" id="KW-1185">Reference proteome</keyword>
<keyword evidence="13" id="KW-0539">Nucleus</keyword>
<comment type="subcellular location">
    <subcellularLocation>
        <location evidence="3">Mitochondrion</location>
    </subcellularLocation>
    <subcellularLocation>
        <location evidence="2">Nucleus</location>
    </subcellularLocation>
</comment>
<evidence type="ECO:0000256" key="15">
    <source>
        <dbReference type="SAM" id="MobiDB-lite"/>
    </source>
</evidence>
<comment type="cofactor">
    <cofactor evidence="1">
        <name>Zn(2+)</name>
        <dbReference type="ChEBI" id="CHEBI:29105"/>
    </cofactor>
</comment>
<dbReference type="Proteomes" id="UP000054217">
    <property type="component" value="Unassembled WGS sequence"/>
</dbReference>
<feature type="compositionally biased region" description="Polar residues" evidence="15">
    <location>
        <begin position="63"/>
        <end position="73"/>
    </location>
</feature>
<keyword evidence="10" id="KW-0520">NAD</keyword>
<dbReference type="Gene3D" id="3.40.50.1220">
    <property type="entry name" value="TPP-binding domain"/>
    <property type="match status" value="1"/>
</dbReference>
<comment type="similarity">
    <text evidence="4">Belongs to the sirtuin family. Class I subfamily.</text>
</comment>
<evidence type="ECO:0000313" key="18">
    <source>
        <dbReference type="Proteomes" id="UP000054217"/>
    </source>
</evidence>
<evidence type="ECO:0000256" key="14">
    <source>
        <dbReference type="PROSITE-ProRule" id="PRU00236"/>
    </source>
</evidence>
<dbReference type="EMBL" id="KN831976">
    <property type="protein sequence ID" value="KIO03337.1"/>
    <property type="molecule type" value="Genomic_DNA"/>
</dbReference>
<evidence type="ECO:0000256" key="13">
    <source>
        <dbReference type="ARBA" id="ARBA00023242"/>
    </source>
</evidence>
<evidence type="ECO:0000256" key="11">
    <source>
        <dbReference type="ARBA" id="ARBA00023128"/>
    </source>
</evidence>
<dbReference type="AlphaFoldDB" id="A0A0C3K1A9"/>
<dbReference type="FunCoup" id="A0A0C3K1A9">
    <property type="interactions" value="246"/>
</dbReference>
<dbReference type="GO" id="GO:0070403">
    <property type="term" value="F:NAD+ binding"/>
    <property type="evidence" value="ECO:0007669"/>
    <property type="project" value="InterPro"/>
</dbReference>
<evidence type="ECO:0000256" key="10">
    <source>
        <dbReference type="ARBA" id="ARBA00023027"/>
    </source>
</evidence>